<dbReference type="Pfam" id="PF00092">
    <property type="entry name" value="VWA"/>
    <property type="match status" value="1"/>
</dbReference>
<keyword evidence="1" id="KW-1133">Transmembrane helix</keyword>
<evidence type="ECO:0000256" key="2">
    <source>
        <dbReference type="SAM" id="SignalP"/>
    </source>
</evidence>
<feature type="signal peptide" evidence="2">
    <location>
        <begin position="1"/>
        <end position="22"/>
    </location>
</feature>
<dbReference type="InterPro" id="IPR036465">
    <property type="entry name" value="vWFA_dom_sf"/>
</dbReference>
<dbReference type="SMART" id="SM00327">
    <property type="entry name" value="VWA"/>
    <property type="match status" value="1"/>
</dbReference>
<dbReference type="InterPro" id="IPR002035">
    <property type="entry name" value="VWF_A"/>
</dbReference>
<feature type="domain" description="VWFA" evidence="3">
    <location>
        <begin position="194"/>
        <end position="382"/>
    </location>
</feature>
<accession>A0ABM0MIA4</accession>
<keyword evidence="1" id="KW-0812">Transmembrane</keyword>
<proteinExistence type="predicted"/>
<reference evidence="5" key="1">
    <citation type="submission" date="2025-08" db="UniProtKB">
        <authorList>
            <consortium name="RefSeq"/>
        </authorList>
    </citation>
    <scope>IDENTIFICATION</scope>
    <source>
        <tissue evidence="5">Testes</tissue>
    </source>
</reference>
<feature type="transmembrane region" description="Helical" evidence="1">
    <location>
        <begin position="1016"/>
        <end position="1039"/>
    </location>
</feature>
<feature type="chain" id="PRO_5045939280" evidence="2">
    <location>
        <begin position="23"/>
        <end position="1115"/>
    </location>
</feature>
<dbReference type="CDD" id="cd00198">
    <property type="entry name" value="vWFA"/>
    <property type="match status" value="1"/>
</dbReference>
<dbReference type="PANTHER" id="PTHR10166:SF66">
    <property type="entry name" value="VWFA AND CACHE DOMAIN-CONTAINING PROTEIN CG16868"/>
    <property type="match status" value="1"/>
</dbReference>
<dbReference type="Gene3D" id="3.30.450.20">
    <property type="entry name" value="PAS domain"/>
    <property type="match status" value="4"/>
</dbReference>
<evidence type="ECO:0000256" key="1">
    <source>
        <dbReference type="SAM" id="Phobius"/>
    </source>
</evidence>
<evidence type="ECO:0000259" key="3">
    <source>
        <dbReference type="PROSITE" id="PS50234"/>
    </source>
</evidence>
<evidence type="ECO:0000313" key="5">
    <source>
        <dbReference type="RefSeq" id="XP_006819745.1"/>
    </source>
</evidence>
<dbReference type="Gene3D" id="3.40.50.410">
    <property type="entry name" value="von Willebrand factor, type A domain"/>
    <property type="match status" value="1"/>
</dbReference>
<dbReference type="PROSITE" id="PS50234">
    <property type="entry name" value="VWFA"/>
    <property type="match status" value="1"/>
</dbReference>
<dbReference type="GeneID" id="102803119"/>
<name>A0ABM0MIA4_SACKO</name>
<sequence>MFSNEMGAKILFTVLITSTVLCNGTVLDTKKLKDELFDLAYNGLGVQKMQDHFDSLSFRSLSLSGDDIVSEMELAIRQKVLSTVQALENIREAVEKSFEETEIRFTPCCEIADNLEFNTAFGKSLDTRIGCTRIADNADPNPRFLSNEVIDVMKENSDSFSNLKWQYFGSEEGVFTIYPASLIDDCDNYDHRFSGSMSDLQSGKSLIAIAIDASITVLDTMNPNDKVGVVAFSSIVKLPPMIGDTSCYANELALSTTINIQNLKKFVLSLTASGGTNYGKAFEAAFNLLKASYTPDVDIERDQVIIFLTDGEPTDTKASIMSTIRSKNEEMENKVTILTFGLGSDSGINFLQDIANQNFVKHGVEEANISIGETKQGVFTHVTDYNLLRSKMARYYDYFANFDKLTDEPIFSVPYQDSFGLGMMTTAAVPVKYNHVLKGVVGVDITLTDLLEEVTFFTGGQNSYALVFEVDTYAIGRTLLHPLLPSPLVIEDEPVYVHITSLEREQEFYDRVYNYATNDGTFGNATFTSRRYISRGNQRTEGVNKMSVLSTYHWRRVIGSNYIVCLVEAVDFDVVELFGQGPKASADDFVYHRLDIVPPDTSCKYVNRLATKEQSTVKFAPRAFSSPAQYLQYEETESIVEQYQNYMMDASSINTHFKDRVRDAVIVTAKVNEIWKSEDADMYKHYTLFRYMGTRNGVYRQLPGITMSKVHDTTVRPWYERAKSNADILTLSVPYADANGAGEVIALSKAITESLSSTSTSSNVLAVMGMDFTISYFYNMLTKHYPECEEFSNSCFVMDSSGFLVIHRDFTESDSDVSDIHIMEKEPNVAEDLLEKRILKKKQCVDFQKIKNLNYYIAERVGSTATIDNMNNANKCKRYRLAHVQDTNVYLGIVYKATGCNQHCPCYYETCMHTSADNECECPCLSPTEYEYCKDQFSFTSDDDPTCLPPRPSISPVIEDTDAYTGLGECYNANCTSKQAASECNAYVSCKWNKENGACVNMFLTIDDDASNNSSIVIIVIIVIVLILVVIVFSIILVLKFKPGRQKSYSDNNADTVITYDNRAAAASAPPIVPQDAALQQVPVNPYYTEMHGDNQGYLVSQQQPPPQAFQPMNI</sequence>
<evidence type="ECO:0000313" key="4">
    <source>
        <dbReference type="Proteomes" id="UP000694865"/>
    </source>
</evidence>
<organism evidence="4 5">
    <name type="scientific">Saccoglossus kowalevskii</name>
    <name type="common">Acorn worm</name>
    <dbReference type="NCBI Taxonomy" id="10224"/>
    <lineage>
        <taxon>Eukaryota</taxon>
        <taxon>Metazoa</taxon>
        <taxon>Hemichordata</taxon>
        <taxon>Enteropneusta</taxon>
        <taxon>Harrimaniidae</taxon>
        <taxon>Saccoglossus</taxon>
    </lineage>
</organism>
<keyword evidence="4" id="KW-1185">Reference proteome</keyword>
<keyword evidence="1" id="KW-0472">Membrane</keyword>
<protein>
    <submittedName>
        <fullName evidence="5">VWFA and cache domain-containing protein 1-like</fullName>
    </submittedName>
</protein>
<dbReference type="Proteomes" id="UP000694865">
    <property type="component" value="Unplaced"/>
</dbReference>
<keyword evidence="2" id="KW-0732">Signal</keyword>
<dbReference type="InterPro" id="IPR051173">
    <property type="entry name" value="Ca_channel_alpha-2/delta"/>
</dbReference>
<gene>
    <name evidence="5" type="primary">LOC102803119</name>
</gene>
<dbReference type="RefSeq" id="XP_006819745.1">
    <property type="nucleotide sequence ID" value="XM_006819682.1"/>
</dbReference>
<dbReference type="PANTHER" id="PTHR10166">
    <property type="entry name" value="VOLTAGE-DEPENDENT CALCIUM CHANNEL SUBUNIT ALPHA-2/DELTA-RELATED"/>
    <property type="match status" value="1"/>
</dbReference>
<dbReference type="SUPFAM" id="SSF53300">
    <property type="entry name" value="vWA-like"/>
    <property type="match status" value="1"/>
</dbReference>